<evidence type="ECO:0000259" key="8">
    <source>
        <dbReference type="PROSITE" id="PS50110"/>
    </source>
</evidence>
<dbReference type="Gene3D" id="3.40.50.2300">
    <property type="match status" value="1"/>
</dbReference>
<dbReference type="Pfam" id="PF00486">
    <property type="entry name" value="Trans_reg_C"/>
    <property type="match status" value="1"/>
</dbReference>
<organism evidence="10 11">
    <name type="scientific">Anaerospora hongkongensis</name>
    <dbReference type="NCBI Taxonomy" id="244830"/>
    <lineage>
        <taxon>Bacteria</taxon>
        <taxon>Bacillati</taxon>
        <taxon>Bacillota</taxon>
        <taxon>Negativicutes</taxon>
        <taxon>Selenomonadales</taxon>
        <taxon>Sporomusaceae</taxon>
        <taxon>Anaerospora</taxon>
    </lineage>
</organism>
<dbReference type="EMBL" id="SLUI01000008">
    <property type="protein sequence ID" value="TCL36450.1"/>
    <property type="molecule type" value="Genomic_DNA"/>
</dbReference>
<dbReference type="SMART" id="SM00862">
    <property type="entry name" value="Trans_reg_C"/>
    <property type="match status" value="1"/>
</dbReference>
<keyword evidence="2" id="KW-0902">Two-component regulatory system</keyword>
<evidence type="ECO:0000256" key="4">
    <source>
        <dbReference type="ARBA" id="ARBA00023125"/>
    </source>
</evidence>
<dbReference type="Proteomes" id="UP000295063">
    <property type="component" value="Unassembled WGS sequence"/>
</dbReference>
<dbReference type="PROSITE" id="PS51755">
    <property type="entry name" value="OMPR_PHOB"/>
    <property type="match status" value="1"/>
</dbReference>
<dbReference type="SUPFAM" id="SSF46894">
    <property type="entry name" value="C-terminal effector domain of the bipartite response regulators"/>
    <property type="match status" value="1"/>
</dbReference>
<dbReference type="Gene3D" id="6.10.250.690">
    <property type="match status" value="1"/>
</dbReference>
<dbReference type="Gene3D" id="1.10.10.10">
    <property type="entry name" value="Winged helix-like DNA-binding domain superfamily/Winged helix DNA-binding domain"/>
    <property type="match status" value="1"/>
</dbReference>
<keyword evidence="5" id="KW-0804">Transcription</keyword>
<dbReference type="InterPro" id="IPR011006">
    <property type="entry name" value="CheY-like_superfamily"/>
</dbReference>
<evidence type="ECO:0000256" key="2">
    <source>
        <dbReference type="ARBA" id="ARBA00023012"/>
    </source>
</evidence>
<dbReference type="SUPFAM" id="SSF52172">
    <property type="entry name" value="CheY-like"/>
    <property type="match status" value="1"/>
</dbReference>
<keyword evidence="11" id="KW-1185">Reference proteome</keyword>
<dbReference type="FunFam" id="3.40.50.2300:FF:000001">
    <property type="entry name" value="DNA-binding response regulator PhoB"/>
    <property type="match status" value="1"/>
</dbReference>
<dbReference type="CDD" id="cd00383">
    <property type="entry name" value="trans_reg_C"/>
    <property type="match status" value="1"/>
</dbReference>
<comment type="caution">
    <text evidence="10">The sequence shown here is derived from an EMBL/GenBank/DDBJ whole genome shotgun (WGS) entry which is preliminary data.</text>
</comment>
<dbReference type="GO" id="GO:0032993">
    <property type="term" value="C:protein-DNA complex"/>
    <property type="evidence" value="ECO:0007669"/>
    <property type="project" value="TreeGrafter"/>
</dbReference>
<dbReference type="GO" id="GO:0000976">
    <property type="term" value="F:transcription cis-regulatory region binding"/>
    <property type="evidence" value="ECO:0007669"/>
    <property type="project" value="TreeGrafter"/>
</dbReference>
<accession>A0A4R1PYH1</accession>
<gene>
    <name evidence="10" type="ORF">EV210_10889</name>
</gene>
<feature type="domain" description="OmpR/PhoB-type" evidence="9">
    <location>
        <begin position="140"/>
        <end position="234"/>
    </location>
</feature>
<dbReference type="PANTHER" id="PTHR48111:SF22">
    <property type="entry name" value="REGULATOR OF RPOS"/>
    <property type="match status" value="1"/>
</dbReference>
<protein>
    <submittedName>
        <fullName evidence="10">DNA-binding response OmpR family regulator</fullName>
    </submittedName>
</protein>
<dbReference type="Pfam" id="PF00072">
    <property type="entry name" value="Response_reg"/>
    <property type="match status" value="1"/>
</dbReference>
<dbReference type="InterPro" id="IPR016032">
    <property type="entry name" value="Sig_transdc_resp-reg_C-effctor"/>
</dbReference>
<dbReference type="InterPro" id="IPR039420">
    <property type="entry name" value="WalR-like"/>
</dbReference>
<dbReference type="InterPro" id="IPR001789">
    <property type="entry name" value="Sig_transdc_resp-reg_receiver"/>
</dbReference>
<dbReference type="GO" id="GO:0006355">
    <property type="term" value="P:regulation of DNA-templated transcription"/>
    <property type="evidence" value="ECO:0007669"/>
    <property type="project" value="InterPro"/>
</dbReference>
<reference evidence="10 11" key="1">
    <citation type="submission" date="2019-03" db="EMBL/GenBank/DDBJ databases">
        <title>Genomic Encyclopedia of Type Strains, Phase IV (KMG-IV): sequencing the most valuable type-strain genomes for metagenomic binning, comparative biology and taxonomic classification.</title>
        <authorList>
            <person name="Goeker M."/>
        </authorList>
    </citation>
    <scope>NUCLEOTIDE SEQUENCE [LARGE SCALE GENOMIC DNA]</scope>
    <source>
        <strain evidence="10 11">DSM 15969</strain>
    </source>
</reference>
<evidence type="ECO:0000313" key="11">
    <source>
        <dbReference type="Proteomes" id="UP000295063"/>
    </source>
</evidence>
<evidence type="ECO:0000256" key="7">
    <source>
        <dbReference type="PROSITE-ProRule" id="PRU01091"/>
    </source>
</evidence>
<dbReference type="PROSITE" id="PS50110">
    <property type="entry name" value="RESPONSE_REGULATORY"/>
    <property type="match status" value="1"/>
</dbReference>
<keyword evidence="1 6" id="KW-0597">Phosphoprotein</keyword>
<proteinExistence type="predicted"/>
<dbReference type="PANTHER" id="PTHR48111">
    <property type="entry name" value="REGULATOR OF RPOS"/>
    <property type="match status" value="1"/>
</dbReference>
<sequence>MGKSKKQGCYCYGDLMRLLVVEDEQKIVDALACLLKKNGYIVDTALDGETGLEMAVSGVYDTIVLDCMLPCRDGLSFVKELRRTGFDVPVIFLTARDAPKERVAGLDAGADDYLVKPFYSEELLARIRSLTRRKSKSYIGETISAGGLTLNPLGGQVTKGNEVIQLTVKESLLLEVLMHNFGQVMTKERIMEKVWGYNSETDLANVDLYIYYLRRKLNISNIKTVRGVGYFLQGEDDVR</sequence>
<keyword evidence="4 7" id="KW-0238">DNA-binding</keyword>
<evidence type="ECO:0000256" key="3">
    <source>
        <dbReference type="ARBA" id="ARBA00023015"/>
    </source>
</evidence>
<dbReference type="InterPro" id="IPR001867">
    <property type="entry name" value="OmpR/PhoB-type_DNA-bd"/>
</dbReference>
<dbReference type="SMART" id="SM00448">
    <property type="entry name" value="REC"/>
    <property type="match status" value="1"/>
</dbReference>
<dbReference type="InterPro" id="IPR036388">
    <property type="entry name" value="WH-like_DNA-bd_sf"/>
</dbReference>
<evidence type="ECO:0000256" key="6">
    <source>
        <dbReference type="PROSITE-ProRule" id="PRU00169"/>
    </source>
</evidence>
<evidence type="ECO:0000259" key="9">
    <source>
        <dbReference type="PROSITE" id="PS51755"/>
    </source>
</evidence>
<name>A0A4R1PYH1_9FIRM</name>
<feature type="domain" description="Response regulatory" evidence="8">
    <location>
        <begin position="17"/>
        <end position="131"/>
    </location>
</feature>
<dbReference type="GO" id="GO:0005829">
    <property type="term" value="C:cytosol"/>
    <property type="evidence" value="ECO:0007669"/>
    <property type="project" value="TreeGrafter"/>
</dbReference>
<feature type="modified residue" description="4-aspartylphosphate" evidence="6">
    <location>
        <position position="66"/>
    </location>
</feature>
<evidence type="ECO:0000256" key="5">
    <source>
        <dbReference type="ARBA" id="ARBA00023163"/>
    </source>
</evidence>
<dbReference type="GO" id="GO:0000156">
    <property type="term" value="F:phosphorelay response regulator activity"/>
    <property type="evidence" value="ECO:0007669"/>
    <property type="project" value="TreeGrafter"/>
</dbReference>
<evidence type="ECO:0000256" key="1">
    <source>
        <dbReference type="ARBA" id="ARBA00022553"/>
    </source>
</evidence>
<feature type="DNA-binding region" description="OmpR/PhoB-type" evidence="7">
    <location>
        <begin position="140"/>
        <end position="234"/>
    </location>
</feature>
<evidence type="ECO:0000313" key="10">
    <source>
        <dbReference type="EMBL" id="TCL36450.1"/>
    </source>
</evidence>
<dbReference type="AlphaFoldDB" id="A0A4R1PYH1"/>
<keyword evidence="3" id="KW-0805">Transcription regulation</keyword>